<protein>
    <recommendedName>
        <fullName evidence="6">CSN8/PSMD8/EIF3K domain-containing protein</fullName>
    </recommendedName>
</protein>
<evidence type="ECO:0000256" key="2">
    <source>
        <dbReference type="ARBA" id="ARBA00004496"/>
    </source>
</evidence>
<evidence type="ECO:0000313" key="8">
    <source>
        <dbReference type="Proteomes" id="UP001489004"/>
    </source>
</evidence>
<keyword evidence="5" id="KW-0539">Nucleus</keyword>
<evidence type="ECO:0000259" key="6">
    <source>
        <dbReference type="Pfam" id="PF10075"/>
    </source>
</evidence>
<dbReference type="EMBL" id="JALJOR010000004">
    <property type="protein sequence ID" value="KAK9817679.1"/>
    <property type="molecule type" value="Genomic_DNA"/>
</dbReference>
<sequence>MAAYGHHGLQDAFQTGKFGLVAGILDELELQSADFDVPDNWPHAAHMLGHMYNGDLVDARFVWKRLPEAAKQTAEVQAALTLLQCLWSKDYEGTWAALSSHAWNPPVSGLVGGLALKTREHIFELLTRAYSHIPTSKAAALLGLPEQETLQLVQQQGWEHDPATAVLKVHQPPVRPGDRTSLDDLQRLTEYVAHLEQD</sequence>
<dbReference type="GO" id="GO:0000338">
    <property type="term" value="P:protein deneddylation"/>
    <property type="evidence" value="ECO:0007669"/>
    <property type="project" value="InterPro"/>
</dbReference>
<evidence type="ECO:0000313" key="7">
    <source>
        <dbReference type="EMBL" id="KAK9817679.1"/>
    </source>
</evidence>
<organism evidence="7 8">
    <name type="scientific">[Myrmecia] bisecta</name>
    <dbReference type="NCBI Taxonomy" id="41462"/>
    <lineage>
        <taxon>Eukaryota</taxon>
        <taxon>Viridiplantae</taxon>
        <taxon>Chlorophyta</taxon>
        <taxon>core chlorophytes</taxon>
        <taxon>Trebouxiophyceae</taxon>
        <taxon>Trebouxiales</taxon>
        <taxon>Trebouxiaceae</taxon>
        <taxon>Myrmecia</taxon>
    </lineage>
</organism>
<evidence type="ECO:0000256" key="5">
    <source>
        <dbReference type="ARBA" id="ARBA00023242"/>
    </source>
</evidence>
<name>A0AAW1QBD8_9CHLO</name>
<keyword evidence="4" id="KW-0736">Signalosome</keyword>
<dbReference type="Gene3D" id="1.25.40.990">
    <property type="match status" value="1"/>
</dbReference>
<dbReference type="GO" id="GO:0008180">
    <property type="term" value="C:COP9 signalosome"/>
    <property type="evidence" value="ECO:0007669"/>
    <property type="project" value="UniProtKB-KW"/>
</dbReference>
<evidence type="ECO:0000256" key="4">
    <source>
        <dbReference type="ARBA" id="ARBA00022790"/>
    </source>
</evidence>
<reference evidence="7 8" key="1">
    <citation type="journal article" date="2024" name="Nat. Commun.">
        <title>Phylogenomics reveals the evolutionary origins of lichenization in chlorophyte algae.</title>
        <authorList>
            <person name="Puginier C."/>
            <person name="Libourel C."/>
            <person name="Otte J."/>
            <person name="Skaloud P."/>
            <person name="Haon M."/>
            <person name="Grisel S."/>
            <person name="Petersen M."/>
            <person name="Berrin J.G."/>
            <person name="Delaux P.M."/>
            <person name="Dal Grande F."/>
            <person name="Keller J."/>
        </authorList>
    </citation>
    <scope>NUCLEOTIDE SEQUENCE [LARGE SCALE GENOMIC DNA]</scope>
    <source>
        <strain evidence="7 8">SAG 2043</strain>
    </source>
</reference>
<evidence type="ECO:0000256" key="1">
    <source>
        <dbReference type="ARBA" id="ARBA00004123"/>
    </source>
</evidence>
<comment type="caution">
    <text evidence="7">The sequence shown here is derived from an EMBL/GenBank/DDBJ whole genome shotgun (WGS) entry which is preliminary data.</text>
</comment>
<dbReference type="GO" id="GO:0005737">
    <property type="term" value="C:cytoplasm"/>
    <property type="evidence" value="ECO:0007669"/>
    <property type="project" value="UniProtKB-SubCell"/>
</dbReference>
<evidence type="ECO:0000256" key="3">
    <source>
        <dbReference type="ARBA" id="ARBA00022490"/>
    </source>
</evidence>
<feature type="domain" description="CSN8/PSMD8/EIF3K" evidence="6">
    <location>
        <begin position="44"/>
        <end position="175"/>
    </location>
</feature>
<comment type="subcellular location">
    <subcellularLocation>
        <location evidence="2">Cytoplasm</location>
    </subcellularLocation>
    <subcellularLocation>
        <location evidence="1">Nucleus</location>
    </subcellularLocation>
</comment>
<dbReference type="Proteomes" id="UP001489004">
    <property type="component" value="Unassembled WGS sequence"/>
</dbReference>
<keyword evidence="8" id="KW-1185">Reference proteome</keyword>
<dbReference type="InterPro" id="IPR033205">
    <property type="entry name" value="COP9_CSN8"/>
</dbReference>
<dbReference type="PANTHER" id="PTHR13339">
    <property type="entry name" value="COP9 SIGNALOSOME COMPLEX SUBUNIT 8"/>
    <property type="match status" value="1"/>
</dbReference>
<dbReference type="InterPro" id="IPR033464">
    <property type="entry name" value="CSN8_PSD8_EIF3K"/>
</dbReference>
<keyword evidence="3" id="KW-0963">Cytoplasm</keyword>
<gene>
    <name evidence="7" type="ORF">WJX72_000567</name>
</gene>
<dbReference type="Pfam" id="PF10075">
    <property type="entry name" value="CSN8_PSD8_EIF3K"/>
    <property type="match status" value="1"/>
</dbReference>
<dbReference type="GO" id="GO:0010387">
    <property type="term" value="P:COP9 signalosome assembly"/>
    <property type="evidence" value="ECO:0007669"/>
    <property type="project" value="InterPro"/>
</dbReference>
<proteinExistence type="predicted"/>
<dbReference type="AlphaFoldDB" id="A0AAW1QBD8"/>
<accession>A0AAW1QBD8</accession>
<dbReference type="PANTHER" id="PTHR13339:SF0">
    <property type="entry name" value="COP9 SIGNALOSOME COMPLEX SUBUNIT 8"/>
    <property type="match status" value="1"/>
</dbReference>